<dbReference type="EMBL" id="CP012109">
    <property type="protein sequence ID" value="AKQ65624.1"/>
    <property type="molecule type" value="Genomic_DNA"/>
</dbReference>
<feature type="domain" description="FHA" evidence="1">
    <location>
        <begin position="293"/>
        <end position="347"/>
    </location>
</feature>
<dbReference type="InterPro" id="IPR007314">
    <property type="entry name" value="Cofac_haem-bd_dom"/>
</dbReference>
<organism evidence="2 3">
    <name type="scientific">Pseudomyxococcus hansupus</name>
    <dbReference type="NCBI Taxonomy" id="1297742"/>
    <lineage>
        <taxon>Bacteria</taxon>
        <taxon>Pseudomonadati</taxon>
        <taxon>Myxococcota</taxon>
        <taxon>Myxococcia</taxon>
        <taxon>Myxococcales</taxon>
        <taxon>Cystobacterineae</taxon>
        <taxon>Myxococcaceae</taxon>
        <taxon>Pseudomyxococcus</taxon>
    </lineage>
</organism>
<reference evidence="2 3" key="1">
    <citation type="journal article" date="2016" name="PLoS ONE">
        <title>Complete Genome Sequence and Comparative Genomics of a Novel Myxobacterium Myxococcus hansupus.</title>
        <authorList>
            <person name="Sharma G."/>
            <person name="Narwani T."/>
            <person name="Subramanian S."/>
        </authorList>
    </citation>
    <scope>NUCLEOTIDE SEQUENCE [LARGE SCALE GENOMIC DNA]</scope>
    <source>
        <strain evidence="3">mixupus</strain>
    </source>
</reference>
<dbReference type="PATRIC" id="fig|1297742.4.peg.2562"/>
<name>A0A0H4WS38_9BACT</name>
<evidence type="ECO:0000313" key="3">
    <source>
        <dbReference type="Proteomes" id="UP000009026"/>
    </source>
</evidence>
<evidence type="ECO:0000313" key="2">
    <source>
        <dbReference type="EMBL" id="AKQ65624.1"/>
    </source>
</evidence>
<evidence type="ECO:0000259" key="1">
    <source>
        <dbReference type="PROSITE" id="PS50006"/>
    </source>
</evidence>
<dbReference type="eggNOG" id="COG3016">
    <property type="taxonomic scope" value="Bacteria"/>
</dbReference>
<dbReference type="RefSeq" id="WP_002638653.1">
    <property type="nucleotide sequence ID" value="NZ_CP012109.1"/>
</dbReference>
<gene>
    <name evidence="2" type="ORF">A176_002536</name>
</gene>
<dbReference type="Pfam" id="PF04187">
    <property type="entry name" value="Cofac_haem_bdg"/>
    <property type="match status" value="1"/>
</dbReference>
<accession>A0A0H4WS38</accession>
<dbReference type="Proteomes" id="UP000009026">
    <property type="component" value="Chromosome"/>
</dbReference>
<dbReference type="PROSITE" id="PS50006">
    <property type="entry name" value="FHA_DOMAIN"/>
    <property type="match status" value="1"/>
</dbReference>
<proteinExistence type="predicted"/>
<dbReference type="AlphaFoldDB" id="A0A0H4WS38"/>
<dbReference type="SUPFAM" id="SSF159501">
    <property type="entry name" value="EreA/ChaN-like"/>
    <property type="match status" value="1"/>
</dbReference>
<protein>
    <recommendedName>
        <fullName evidence="1">FHA domain-containing protein</fullName>
    </recommendedName>
</protein>
<dbReference type="STRING" id="1297742.A176_002536"/>
<keyword evidence="3" id="KW-1185">Reference proteome</keyword>
<sequence length="511" mass="56440">MRASLALHLALFRRQRAQIARVVDGQTASFRAYEARFRRRTTAYRNLTTLPAVYQQVQAADVVYVGDYHTLPLAQETYLTLVERAVASGRRVIMALECVEGRHQATVDAWRAGRITERSLLAKLGPGTGSGSRALLAFARKHKLEVVGIDRRAQGERSLELRDAYAAERIARAARASDRPLVMVLVGQYHVAPCHLPAQVERALGAETRKGLILYQNAEGIWWRLAREGRAGAVEAVELADGALCLMNASPVVCQQSFLDYLEAEAGDAPLLDRGAAERFREMSSLIGRLAGVSVGRALDTVDVVTAADGDVLARIQRRGRFTQTELAQLRRHILSRESSYIPRARMAYLASLSLNHAAEEAAHFVRHCAVGDAMDAPRNASEAFYARCLEEALGFFGSKLVNPRRTCLGVAEWAKRFGESRGVDRQIAAFVLAHKATESEAPEEAVKLLPLRKDRLFHGVSHALGYLLGDGLYQAFDAGQVDKAEVQALFRDPFVDPRAAYFHWAERLGL</sequence>
<dbReference type="KEGG" id="mym:A176_002536"/>
<dbReference type="Gene3D" id="3.40.50.11550">
    <property type="match status" value="1"/>
</dbReference>
<dbReference type="InterPro" id="IPR000253">
    <property type="entry name" value="FHA_dom"/>
</dbReference>